<organism evidence="1">
    <name type="scientific">marine sediment metagenome</name>
    <dbReference type="NCBI Taxonomy" id="412755"/>
    <lineage>
        <taxon>unclassified sequences</taxon>
        <taxon>metagenomes</taxon>
        <taxon>ecological metagenomes</taxon>
    </lineage>
</organism>
<gene>
    <name evidence="1" type="ORF">S03H2_72868</name>
</gene>
<dbReference type="SUPFAM" id="SSF53686">
    <property type="entry name" value="Tryptophan synthase beta subunit-like PLP-dependent enzymes"/>
    <property type="match status" value="1"/>
</dbReference>
<evidence type="ECO:0000313" key="1">
    <source>
        <dbReference type="EMBL" id="GAH94300.1"/>
    </source>
</evidence>
<sequence length="42" mass="4518">MPESVTIERVQILKAYGAEVVLTPKEGGMKGSISKAEEIAKE</sequence>
<reference evidence="1" key="1">
    <citation type="journal article" date="2014" name="Front. Microbiol.">
        <title>High frequency of phylogenetically diverse reductive dehalogenase-homologous genes in deep subseafloor sedimentary metagenomes.</title>
        <authorList>
            <person name="Kawai M."/>
            <person name="Futagami T."/>
            <person name="Toyoda A."/>
            <person name="Takaki Y."/>
            <person name="Nishi S."/>
            <person name="Hori S."/>
            <person name="Arai W."/>
            <person name="Tsubouchi T."/>
            <person name="Morono Y."/>
            <person name="Uchiyama I."/>
            <person name="Ito T."/>
            <person name="Fujiyama A."/>
            <person name="Inagaki F."/>
            <person name="Takami H."/>
        </authorList>
    </citation>
    <scope>NUCLEOTIDE SEQUENCE</scope>
    <source>
        <strain evidence="1">Expedition CK06-06</strain>
    </source>
</reference>
<feature type="non-terminal residue" evidence="1">
    <location>
        <position position="42"/>
    </location>
</feature>
<name>X1KL33_9ZZZZ</name>
<dbReference type="EMBL" id="BARU01049553">
    <property type="protein sequence ID" value="GAH94300.1"/>
    <property type="molecule type" value="Genomic_DNA"/>
</dbReference>
<proteinExistence type="predicted"/>
<protein>
    <recommendedName>
        <fullName evidence="2">Tryptophan synthase beta chain-like PALP domain-containing protein</fullName>
    </recommendedName>
</protein>
<dbReference type="AlphaFoldDB" id="X1KL33"/>
<dbReference type="Gene3D" id="3.40.50.1100">
    <property type="match status" value="1"/>
</dbReference>
<dbReference type="InterPro" id="IPR036052">
    <property type="entry name" value="TrpB-like_PALP_sf"/>
</dbReference>
<evidence type="ECO:0008006" key="2">
    <source>
        <dbReference type="Google" id="ProtNLM"/>
    </source>
</evidence>
<accession>X1KL33</accession>
<comment type="caution">
    <text evidence="1">The sequence shown here is derived from an EMBL/GenBank/DDBJ whole genome shotgun (WGS) entry which is preliminary data.</text>
</comment>